<keyword evidence="2" id="KW-1133">Transmembrane helix</keyword>
<protein>
    <submittedName>
        <fullName evidence="3">Uncharacterized protein</fullName>
    </submittedName>
</protein>
<dbReference type="EMBL" id="AP018449">
    <property type="protein sequence ID" value="BBB92643.1"/>
    <property type="molecule type" value="Genomic_DNA"/>
</dbReference>
<evidence type="ECO:0000313" key="4">
    <source>
        <dbReference type="Proteomes" id="UP000276437"/>
    </source>
</evidence>
<proteinExistence type="predicted"/>
<reference evidence="3 4" key="1">
    <citation type="journal article" date="2018" name="Int. J. Syst. Evol. Microbiol.">
        <title>Methylomusa anaerophila gen. nov., sp. nov., an anaerobic methanol-utilizing bacterium isolated from a microbial fuel cell.</title>
        <authorList>
            <person name="Amano N."/>
            <person name="Yamamuro A."/>
            <person name="Miyahara M."/>
            <person name="Kouzuma A."/>
            <person name="Abe T."/>
            <person name="Watanabe K."/>
        </authorList>
    </citation>
    <scope>NUCLEOTIDE SEQUENCE [LARGE SCALE GENOMIC DNA]</scope>
    <source>
        <strain evidence="3 4">MMFC1</strain>
    </source>
</reference>
<accession>A0A348ANJ5</accession>
<keyword evidence="2" id="KW-0812">Transmembrane</keyword>
<feature type="transmembrane region" description="Helical" evidence="2">
    <location>
        <begin position="92"/>
        <end position="110"/>
    </location>
</feature>
<evidence type="ECO:0000256" key="1">
    <source>
        <dbReference type="SAM" id="MobiDB-lite"/>
    </source>
</evidence>
<evidence type="ECO:0000256" key="2">
    <source>
        <dbReference type="SAM" id="Phobius"/>
    </source>
</evidence>
<gene>
    <name evidence="3" type="ORF">MAMMFC1_03338</name>
</gene>
<evidence type="ECO:0000313" key="3">
    <source>
        <dbReference type="EMBL" id="BBB92643.1"/>
    </source>
</evidence>
<keyword evidence="2" id="KW-0472">Membrane</keyword>
<keyword evidence="4" id="KW-1185">Reference proteome</keyword>
<dbReference type="AlphaFoldDB" id="A0A348ANJ5"/>
<organism evidence="3 4">
    <name type="scientific">Methylomusa anaerophila</name>
    <dbReference type="NCBI Taxonomy" id="1930071"/>
    <lineage>
        <taxon>Bacteria</taxon>
        <taxon>Bacillati</taxon>
        <taxon>Bacillota</taxon>
        <taxon>Negativicutes</taxon>
        <taxon>Selenomonadales</taxon>
        <taxon>Sporomusaceae</taxon>
        <taxon>Methylomusa</taxon>
    </lineage>
</organism>
<dbReference type="Proteomes" id="UP000276437">
    <property type="component" value="Chromosome"/>
</dbReference>
<feature type="region of interest" description="Disordered" evidence="1">
    <location>
        <begin position="166"/>
        <end position="187"/>
    </location>
</feature>
<dbReference type="KEGG" id="mana:MAMMFC1_03338"/>
<name>A0A348ANJ5_9FIRM</name>
<sequence length="187" mass="20649">MRDKALKSINEETVTGLEQAFEAKLAALRVYEQKLEGISDPYARKTLDNLIVQEQAQLLHLADLIDLVEQSPGMSKLARTQRRISHQMRSPAGKSVVLGLGAAVLGFLLLPTVRKALHPVAVKAMQGIMEFSEQAQGMMAGVKEDIEDLVSEAEFERFKTSFEIPEVNPEQMTDMAETIGPDDPEGK</sequence>